<dbReference type="FunFam" id="2.40.30.10:FF:000004">
    <property type="entry name" value="50S ribosomal protein L3"/>
    <property type="match status" value="1"/>
</dbReference>
<proteinExistence type="inferred from homology"/>
<dbReference type="InterPro" id="IPR019926">
    <property type="entry name" value="Ribosomal_uL3_CS"/>
</dbReference>
<dbReference type="HAMAP" id="MF_01325_B">
    <property type="entry name" value="Ribosomal_uL3_B"/>
    <property type="match status" value="1"/>
</dbReference>
<evidence type="ECO:0000256" key="2">
    <source>
        <dbReference type="ARBA" id="ARBA00006540"/>
    </source>
</evidence>
<dbReference type="InterPro" id="IPR009000">
    <property type="entry name" value="Transl_B-barrel_sf"/>
</dbReference>
<dbReference type="PANTHER" id="PTHR11229:SF8">
    <property type="entry name" value="LARGE RIBOSOMAL SUBUNIT PROTEIN UL3M"/>
    <property type="match status" value="1"/>
</dbReference>
<dbReference type="GO" id="GO:0005762">
    <property type="term" value="C:mitochondrial large ribosomal subunit"/>
    <property type="evidence" value="ECO:0007669"/>
    <property type="project" value="TreeGrafter"/>
</dbReference>
<reference evidence="9 10" key="1">
    <citation type="journal article" date="2007" name="Proc. Natl. Acad. Sci. U.S.A.">
        <title>The tiny eukaryote Ostreococcus provides genomic insights into the paradox of plankton speciation.</title>
        <authorList>
            <person name="Palenik B."/>
            <person name="Grimwood J."/>
            <person name="Aerts A."/>
            <person name="Rouze P."/>
            <person name="Salamov A."/>
            <person name="Putnam N."/>
            <person name="Dupont C."/>
            <person name="Jorgensen R."/>
            <person name="Derelle E."/>
            <person name="Rombauts S."/>
            <person name="Zhou K."/>
            <person name="Otillar R."/>
            <person name="Merchant S.S."/>
            <person name="Podell S."/>
            <person name="Gaasterland T."/>
            <person name="Napoli C."/>
            <person name="Gendler K."/>
            <person name="Manuell A."/>
            <person name="Tai V."/>
            <person name="Vallon O."/>
            <person name="Piganeau G."/>
            <person name="Jancek S."/>
            <person name="Heijde M."/>
            <person name="Jabbari K."/>
            <person name="Bowler C."/>
            <person name="Lohr M."/>
            <person name="Robbens S."/>
            <person name="Werner G."/>
            <person name="Dubchak I."/>
            <person name="Pazour G.J."/>
            <person name="Ren Q."/>
            <person name="Paulsen I."/>
            <person name="Delwiche C."/>
            <person name="Schmutz J."/>
            <person name="Rokhsar D."/>
            <person name="Van de Peer Y."/>
            <person name="Moreau H."/>
            <person name="Grigoriev I.V."/>
        </authorList>
    </citation>
    <scope>NUCLEOTIDE SEQUENCE [LARGE SCALE GENOMIC DNA]</scope>
    <source>
        <strain evidence="9 10">CCE9901</strain>
    </source>
</reference>
<evidence type="ECO:0000256" key="4">
    <source>
        <dbReference type="ARBA" id="ARBA00022980"/>
    </source>
</evidence>
<dbReference type="GO" id="GO:0003729">
    <property type="term" value="F:mRNA binding"/>
    <property type="evidence" value="ECO:0007669"/>
    <property type="project" value="EnsemblPlants"/>
</dbReference>
<evidence type="ECO:0000256" key="6">
    <source>
        <dbReference type="ARBA" id="ARBA00023274"/>
    </source>
</evidence>
<comment type="subcellular location">
    <subcellularLocation>
        <location evidence="1">Mitochondrion</location>
    </subcellularLocation>
</comment>
<dbReference type="eggNOG" id="KOG3141">
    <property type="taxonomic scope" value="Eukaryota"/>
</dbReference>
<dbReference type="OMA" id="NSKYNVM"/>
<dbReference type="Proteomes" id="UP000001568">
    <property type="component" value="Chromosome 19"/>
</dbReference>
<accession>A4SAF0</accession>
<feature type="non-terminal residue" evidence="9">
    <location>
        <position position="211"/>
    </location>
</feature>
<comment type="similarity">
    <text evidence="2 8">Belongs to the universal ribosomal protein uL3 family.</text>
</comment>
<dbReference type="FunFam" id="3.30.160.810:FF:000001">
    <property type="entry name" value="50S ribosomal protein L3"/>
    <property type="match status" value="1"/>
</dbReference>
<dbReference type="GO" id="GO:0006412">
    <property type="term" value="P:translation"/>
    <property type="evidence" value="ECO:0007669"/>
    <property type="project" value="InterPro"/>
</dbReference>
<dbReference type="InterPro" id="IPR019927">
    <property type="entry name" value="Ribosomal_uL3_bac/org-type"/>
</dbReference>
<dbReference type="STRING" id="436017.A4SAF0"/>
<keyword evidence="10" id="KW-1185">Reference proteome</keyword>
<dbReference type="AlphaFoldDB" id="A4SAF0"/>
<dbReference type="NCBIfam" id="TIGR03625">
    <property type="entry name" value="L3_bact"/>
    <property type="match status" value="1"/>
</dbReference>
<sequence>RRTGAVAIKTGMTCDWDARGTRIPLTVLWIDDCEVVAAKTSSGADGYDAVQVGYGSRKPKQVTKAELGYFVRRKTNIKRALCEFRTSADGVLAPGTAITAAHFAAGQYVDVQGVTKGKGFQGPMKRWGFSGQPASHGNTKKHRAHGSIGQCQDPGRVFKGKKMAGRMGGRTRTVQSAYVYKVDTEKNLVYVKGQVPGNAGMAVKIRDSLRK</sequence>
<dbReference type="RefSeq" id="XP_001422374.1">
    <property type="nucleotide sequence ID" value="XM_001422337.1"/>
</dbReference>
<evidence type="ECO:0000256" key="7">
    <source>
        <dbReference type="ARBA" id="ARBA00035209"/>
    </source>
</evidence>
<protein>
    <recommendedName>
        <fullName evidence="7">Large ribosomal subunit protein uL3m</fullName>
    </recommendedName>
</protein>
<dbReference type="OrthoDB" id="274683at2759"/>
<dbReference type="Pfam" id="PF00297">
    <property type="entry name" value="Ribosomal_L3"/>
    <property type="match status" value="1"/>
</dbReference>
<dbReference type="PROSITE" id="PS00474">
    <property type="entry name" value="RIBOSOMAL_L3"/>
    <property type="match status" value="1"/>
</dbReference>
<name>A4SAF0_OSTLU</name>
<keyword evidence="5" id="KW-0496">Mitochondrion</keyword>
<dbReference type="InterPro" id="IPR000597">
    <property type="entry name" value="Ribosomal_uL3"/>
</dbReference>
<dbReference type="Gene3D" id="2.40.30.10">
    <property type="entry name" value="Translation factors"/>
    <property type="match status" value="1"/>
</dbReference>
<dbReference type="SUPFAM" id="SSF50447">
    <property type="entry name" value="Translation proteins"/>
    <property type="match status" value="1"/>
</dbReference>
<dbReference type="Gene3D" id="3.30.160.810">
    <property type="match status" value="1"/>
</dbReference>
<evidence type="ECO:0000256" key="1">
    <source>
        <dbReference type="ARBA" id="ARBA00004173"/>
    </source>
</evidence>
<dbReference type="HOGENOM" id="CLU_044142_1_0_1"/>
<keyword evidence="6 8" id="KW-0687">Ribonucleoprotein</keyword>
<dbReference type="GeneID" id="5006482"/>
<keyword evidence="4 8" id="KW-0689">Ribosomal protein</keyword>
<dbReference type="KEGG" id="olu:OSTLU_6632"/>
<evidence type="ECO:0000256" key="3">
    <source>
        <dbReference type="ARBA" id="ARBA00022946"/>
    </source>
</evidence>
<evidence type="ECO:0000313" key="10">
    <source>
        <dbReference type="Proteomes" id="UP000001568"/>
    </source>
</evidence>
<feature type="non-terminal residue" evidence="9">
    <location>
        <position position="1"/>
    </location>
</feature>
<evidence type="ECO:0000256" key="8">
    <source>
        <dbReference type="RuleBase" id="RU003905"/>
    </source>
</evidence>
<keyword evidence="3" id="KW-0809">Transit peptide</keyword>
<gene>
    <name evidence="9" type="primary">MRPL3</name>
    <name evidence="9" type="ORF">OSTLU_6632</name>
</gene>
<evidence type="ECO:0000313" key="9">
    <source>
        <dbReference type="EMBL" id="ABP00691.1"/>
    </source>
</evidence>
<evidence type="ECO:0000256" key="5">
    <source>
        <dbReference type="ARBA" id="ARBA00023128"/>
    </source>
</evidence>
<dbReference type="GO" id="GO:0003735">
    <property type="term" value="F:structural constituent of ribosome"/>
    <property type="evidence" value="ECO:0007669"/>
    <property type="project" value="InterPro"/>
</dbReference>
<dbReference type="Gramene" id="ABP00691">
    <property type="protein sequence ID" value="ABP00691"/>
    <property type="gene ID" value="OSTLU_6632"/>
</dbReference>
<organism evidence="9 10">
    <name type="scientific">Ostreococcus lucimarinus (strain CCE9901)</name>
    <dbReference type="NCBI Taxonomy" id="436017"/>
    <lineage>
        <taxon>Eukaryota</taxon>
        <taxon>Viridiplantae</taxon>
        <taxon>Chlorophyta</taxon>
        <taxon>Mamiellophyceae</taxon>
        <taxon>Mamiellales</taxon>
        <taxon>Bathycoccaceae</taxon>
        <taxon>Ostreococcus</taxon>
    </lineage>
</organism>
<dbReference type="PANTHER" id="PTHR11229">
    <property type="entry name" value="50S RIBOSOMAL PROTEIN L3"/>
    <property type="match status" value="1"/>
</dbReference>
<dbReference type="EMBL" id="CP000599">
    <property type="protein sequence ID" value="ABP00691.1"/>
    <property type="molecule type" value="Genomic_DNA"/>
</dbReference>